<evidence type="ECO:0000313" key="8">
    <source>
        <dbReference type="Proteomes" id="UP000504609"/>
    </source>
</evidence>
<dbReference type="GO" id="GO:0031969">
    <property type="term" value="C:chloroplast membrane"/>
    <property type="evidence" value="ECO:0007669"/>
    <property type="project" value="TreeGrafter"/>
</dbReference>
<dbReference type="SUPFAM" id="SSF144091">
    <property type="entry name" value="Rhomboid-like"/>
    <property type="match status" value="1"/>
</dbReference>
<dbReference type="PANTHER" id="PTHR43731">
    <property type="entry name" value="RHOMBOID PROTEASE"/>
    <property type="match status" value="1"/>
</dbReference>
<dbReference type="InterPro" id="IPR050925">
    <property type="entry name" value="Rhomboid_protease_S54"/>
</dbReference>
<dbReference type="Gene3D" id="1.20.1540.10">
    <property type="entry name" value="Rhomboid-like"/>
    <property type="match status" value="1"/>
</dbReference>
<evidence type="ECO:0000256" key="1">
    <source>
        <dbReference type="ARBA" id="ARBA00004141"/>
    </source>
</evidence>
<dbReference type="AlphaFoldDB" id="A0A6J1HJ61"/>
<dbReference type="FunFam" id="1.20.1540.10:FF:000015">
    <property type="entry name" value="RHOMBOID-like protein 10 chloroplastic"/>
    <property type="match status" value="1"/>
</dbReference>
<dbReference type="InterPro" id="IPR022764">
    <property type="entry name" value="Peptidase_S54_rhomboid_dom"/>
</dbReference>
<keyword evidence="5 6" id="KW-0472">Membrane</keyword>
<reference evidence="9" key="1">
    <citation type="submission" date="2025-08" db="UniProtKB">
        <authorList>
            <consortium name="RefSeq"/>
        </authorList>
    </citation>
    <scope>IDENTIFICATION</scope>
    <source>
        <tissue evidence="9">Young leaves</tissue>
    </source>
</reference>
<dbReference type="KEGG" id="cmos:111464041"/>
<comment type="similarity">
    <text evidence="2">Belongs to the peptidase S54 family.</text>
</comment>
<evidence type="ECO:0000256" key="2">
    <source>
        <dbReference type="ARBA" id="ARBA00009045"/>
    </source>
</evidence>
<sequence>MVGSSGAGPLGFPLFLEPTAGPLDLFATATSLRLTHSLRRRITHHISLTFALHSFDKKLAPLIEVSSKLKSAWCSRALRFPGLNFLEVSKDILSSTHAACLYFFGGGDTGSSLKNEATSHWKTSNRNPQNDRRWTTILLGVNILAFLAQVASEGKLLLWGSKINALIDQGQLWRLVTSSFLHANIGHLMVNCYSLNSIGPAVEKISGTRRFLAVYFASAIASSSMSYWFCKAPSVGASGAIFGLVGSFAAFVVRHRKLVGRGNEDLQHIAHIIILNMAIGMMSRGIDNWGHLGGFLGGVAASWLLGPAWKQEPSFNNGRITFTDRAPIFYLINWRKRT</sequence>
<feature type="transmembrane region" description="Helical" evidence="6">
    <location>
        <begin position="235"/>
        <end position="253"/>
    </location>
</feature>
<evidence type="ECO:0000256" key="4">
    <source>
        <dbReference type="ARBA" id="ARBA00022989"/>
    </source>
</evidence>
<dbReference type="GO" id="GO:0004252">
    <property type="term" value="F:serine-type endopeptidase activity"/>
    <property type="evidence" value="ECO:0007669"/>
    <property type="project" value="InterPro"/>
</dbReference>
<dbReference type="Pfam" id="PF01694">
    <property type="entry name" value="Rhomboid"/>
    <property type="match status" value="1"/>
</dbReference>
<evidence type="ECO:0000256" key="5">
    <source>
        <dbReference type="ARBA" id="ARBA00023136"/>
    </source>
</evidence>
<proteinExistence type="inferred from homology"/>
<name>A0A6J1HJ61_CUCMO</name>
<comment type="subcellular location">
    <subcellularLocation>
        <location evidence="1">Membrane</location>
        <topology evidence="1">Multi-pass membrane protein</topology>
    </subcellularLocation>
</comment>
<keyword evidence="8" id="KW-1185">Reference proteome</keyword>
<keyword evidence="4 6" id="KW-1133">Transmembrane helix</keyword>
<dbReference type="RefSeq" id="XP_022963855.1">
    <property type="nucleotide sequence ID" value="XM_023108087.1"/>
</dbReference>
<dbReference type="GeneID" id="111464041"/>
<dbReference type="Proteomes" id="UP000504609">
    <property type="component" value="Unplaced"/>
</dbReference>
<evidence type="ECO:0000313" key="9">
    <source>
        <dbReference type="RefSeq" id="XP_022963855.1"/>
    </source>
</evidence>
<dbReference type="PANTHER" id="PTHR43731:SF26">
    <property type="entry name" value="RHOMBOID-LIKE PROTEIN 10, CHLOROPLASTIC"/>
    <property type="match status" value="1"/>
</dbReference>
<keyword evidence="3 6" id="KW-0812">Transmembrane</keyword>
<evidence type="ECO:0000256" key="6">
    <source>
        <dbReference type="SAM" id="Phobius"/>
    </source>
</evidence>
<accession>A0A6J1HJ61</accession>
<evidence type="ECO:0000259" key="7">
    <source>
        <dbReference type="Pfam" id="PF01694"/>
    </source>
</evidence>
<evidence type="ECO:0000256" key="3">
    <source>
        <dbReference type="ARBA" id="ARBA00022692"/>
    </source>
</evidence>
<organism evidence="8 9">
    <name type="scientific">Cucurbita moschata</name>
    <name type="common">Winter crookneck squash</name>
    <name type="synonym">Cucurbita pepo var. moschata</name>
    <dbReference type="NCBI Taxonomy" id="3662"/>
    <lineage>
        <taxon>Eukaryota</taxon>
        <taxon>Viridiplantae</taxon>
        <taxon>Streptophyta</taxon>
        <taxon>Embryophyta</taxon>
        <taxon>Tracheophyta</taxon>
        <taxon>Spermatophyta</taxon>
        <taxon>Magnoliopsida</taxon>
        <taxon>eudicotyledons</taxon>
        <taxon>Gunneridae</taxon>
        <taxon>Pentapetalae</taxon>
        <taxon>rosids</taxon>
        <taxon>fabids</taxon>
        <taxon>Cucurbitales</taxon>
        <taxon>Cucurbitaceae</taxon>
        <taxon>Cucurbiteae</taxon>
        <taxon>Cucurbita</taxon>
    </lineage>
</organism>
<feature type="domain" description="Peptidase S54 rhomboid" evidence="7">
    <location>
        <begin position="169"/>
        <end position="306"/>
    </location>
</feature>
<protein>
    <submittedName>
        <fullName evidence="9">RHOMBOID-like protein 10, chloroplastic</fullName>
    </submittedName>
</protein>
<dbReference type="InterPro" id="IPR035952">
    <property type="entry name" value="Rhomboid-like_sf"/>
</dbReference>
<gene>
    <name evidence="9" type="primary">LOC111464041</name>
</gene>
<feature type="transmembrane region" description="Helical" evidence="6">
    <location>
        <begin position="211"/>
        <end position="229"/>
    </location>
</feature>